<protein>
    <recommendedName>
        <fullName evidence="4">Peptidase inhibitor family I36</fullName>
    </recommendedName>
</protein>
<reference evidence="2 3" key="1">
    <citation type="submission" date="2024-10" db="EMBL/GenBank/DDBJ databases">
        <title>The Natural Products Discovery Center: Release of the First 8490 Sequenced Strains for Exploring Actinobacteria Biosynthetic Diversity.</title>
        <authorList>
            <person name="Kalkreuter E."/>
            <person name="Kautsar S.A."/>
            <person name="Yang D."/>
            <person name="Bader C.D."/>
            <person name="Teijaro C.N."/>
            <person name="Fluegel L."/>
            <person name="Davis C.M."/>
            <person name="Simpson J.R."/>
            <person name="Lauterbach L."/>
            <person name="Steele A.D."/>
            <person name="Gui C."/>
            <person name="Meng S."/>
            <person name="Li G."/>
            <person name="Viehrig K."/>
            <person name="Ye F."/>
            <person name="Su P."/>
            <person name="Kiefer A.F."/>
            <person name="Nichols A."/>
            <person name="Cepeda A.J."/>
            <person name="Yan W."/>
            <person name="Fan B."/>
            <person name="Jiang Y."/>
            <person name="Adhikari A."/>
            <person name="Zheng C.-J."/>
            <person name="Schuster L."/>
            <person name="Cowan T.M."/>
            <person name="Smanski M.J."/>
            <person name="Chevrette M.G."/>
            <person name="De Carvalho L.P.S."/>
            <person name="Shen B."/>
        </authorList>
    </citation>
    <scope>NUCLEOTIDE SEQUENCE [LARGE SCALE GENOMIC DNA]</scope>
    <source>
        <strain evidence="2 3">NPDC002173</strain>
    </source>
</reference>
<comment type="caution">
    <text evidence="2">The sequence shown here is derived from an EMBL/GenBank/DDBJ whole genome shotgun (WGS) entry which is preliminary data.</text>
</comment>
<dbReference type="EMBL" id="JBIASD010000036">
    <property type="protein sequence ID" value="MFF3670793.1"/>
    <property type="molecule type" value="Genomic_DNA"/>
</dbReference>
<gene>
    <name evidence="2" type="ORF">ACFYXI_34915</name>
</gene>
<proteinExistence type="predicted"/>
<name>A0ABW6T2P8_9ACTN</name>
<accession>A0ABW6T2P8</accession>
<keyword evidence="1" id="KW-0732">Signal</keyword>
<organism evidence="2 3">
    <name type="scientific">Microtetraspora malaysiensis</name>
    <dbReference type="NCBI Taxonomy" id="161358"/>
    <lineage>
        <taxon>Bacteria</taxon>
        <taxon>Bacillati</taxon>
        <taxon>Actinomycetota</taxon>
        <taxon>Actinomycetes</taxon>
        <taxon>Streptosporangiales</taxon>
        <taxon>Streptosporangiaceae</taxon>
        <taxon>Microtetraspora</taxon>
    </lineage>
</organism>
<evidence type="ECO:0000256" key="1">
    <source>
        <dbReference type="SAM" id="SignalP"/>
    </source>
</evidence>
<dbReference type="RefSeq" id="WP_387417004.1">
    <property type="nucleotide sequence ID" value="NZ_JBIASD010000036.1"/>
</dbReference>
<evidence type="ECO:0008006" key="4">
    <source>
        <dbReference type="Google" id="ProtNLM"/>
    </source>
</evidence>
<evidence type="ECO:0000313" key="2">
    <source>
        <dbReference type="EMBL" id="MFF3670793.1"/>
    </source>
</evidence>
<evidence type="ECO:0000313" key="3">
    <source>
        <dbReference type="Proteomes" id="UP001602013"/>
    </source>
</evidence>
<keyword evidence="3" id="KW-1185">Reference proteome</keyword>
<sequence>MRNITSVAVGLAIAGLSTVLTTGQAWADDTAPTSSSVLADGSTENAVTPENITAADGYFYAAEHSYGLGKYCRWADDDGAWTTCYDGGGHEVNMENQASQMFNNGFPGGYDTVRVFWGRAYTGAWRCLAPGNHWDDLPLGRETFNGGGSSKAGYGQSLNDNVASHRWVNGC</sequence>
<feature type="chain" id="PRO_5045537643" description="Peptidase inhibitor family I36" evidence="1">
    <location>
        <begin position="28"/>
        <end position="171"/>
    </location>
</feature>
<feature type="signal peptide" evidence="1">
    <location>
        <begin position="1"/>
        <end position="27"/>
    </location>
</feature>
<dbReference type="Proteomes" id="UP001602013">
    <property type="component" value="Unassembled WGS sequence"/>
</dbReference>